<accession>A0A2Z6I9N6</accession>
<dbReference type="KEGG" id="sutt:SUTMEG_09530"/>
<evidence type="ECO:0000313" key="3">
    <source>
        <dbReference type="Proteomes" id="UP000271003"/>
    </source>
</evidence>
<dbReference type="Pfam" id="PF03235">
    <property type="entry name" value="GmrSD_N"/>
    <property type="match status" value="1"/>
</dbReference>
<dbReference type="InterPro" id="IPR004919">
    <property type="entry name" value="GmrSD_N"/>
</dbReference>
<keyword evidence="3" id="KW-1185">Reference proteome</keyword>
<dbReference type="RefSeq" id="WP_120176710.1">
    <property type="nucleotide sequence ID" value="NZ_AP018786.1"/>
</dbReference>
<dbReference type="OrthoDB" id="3654724at2"/>
<reference evidence="2 3" key="1">
    <citation type="journal article" date="2018" name="Int. J. Syst. Evol. Microbiol.">
        <title>Mesosutterella multiformis gen. nov., sp. nov., a member of the family Sutterellaceae and Sutterella megalosphaeroides sp. nov., isolated from human faeces.</title>
        <authorList>
            <person name="Sakamoto M."/>
            <person name="Ikeyama N."/>
            <person name="Kunihiro T."/>
            <person name="Iino T."/>
            <person name="Yuki M."/>
            <person name="Ohkuma M."/>
        </authorList>
    </citation>
    <scope>NUCLEOTIDE SEQUENCE [LARGE SCALE GENOMIC DNA]</scope>
    <source>
        <strain evidence="2 3">6FBBBH3</strain>
    </source>
</reference>
<dbReference type="PANTHER" id="PTHR35149:SF2">
    <property type="entry name" value="DUF262 DOMAIN-CONTAINING PROTEIN"/>
    <property type="match status" value="1"/>
</dbReference>
<organism evidence="2 3">
    <name type="scientific">Sutterella megalosphaeroides</name>
    <dbReference type="NCBI Taxonomy" id="2494234"/>
    <lineage>
        <taxon>Bacteria</taxon>
        <taxon>Pseudomonadati</taxon>
        <taxon>Pseudomonadota</taxon>
        <taxon>Betaproteobacteria</taxon>
        <taxon>Burkholderiales</taxon>
        <taxon>Sutterellaceae</taxon>
        <taxon>Sutterella</taxon>
    </lineage>
</organism>
<name>A0A2Z6I9N6_9BURK</name>
<gene>
    <name evidence="2" type="ORF">SUTMEG_09530</name>
</gene>
<evidence type="ECO:0000259" key="1">
    <source>
        <dbReference type="Pfam" id="PF03235"/>
    </source>
</evidence>
<dbReference type="PANTHER" id="PTHR35149">
    <property type="entry name" value="SLL5132 PROTEIN"/>
    <property type="match status" value="1"/>
</dbReference>
<protein>
    <recommendedName>
        <fullName evidence="1">GmrSD restriction endonucleases N-terminal domain-containing protein</fullName>
    </recommendedName>
</protein>
<dbReference type="AlphaFoldDB" id="A0A2Z6I9N6"/>
<feature type="domain" description="GmrSD restriction endonucleases N-terminal" evidence="1">
    <location>
        <begin position="18"/>
        <end position="99"/>
    </location>
</feature>
<evidence type="ECO:0000313" key="2">
    <source>
        <dbReference type="EMBL" id="BBF23062.1"/>
    </source>
</evidence>
<sequence length="610" mass="69761">MSYTVHHKLMTLSQLEDYAERLMIPLWQRDYAWTQPQWTSLAETLCSASPKRPAFLGTIVLVKRQDQAASPEGDLQPSFVFDVVDGQQRLTTLHHLLSLLLEQKGLPLFRGRLALPQAVEPPDDLKGFAGAFREAVDYLRELPSDWTEAVMFAVTILEPDMADARCASRLGAQFFTRLNRQRRMLSALDEAKARLVLDLPDEARADDKSSSVAEEWERLRRTVWTLDGLGLKEKRSPERLQRQELRFMRILLTLLRTVVHEEDPQGFTVNPEDPDASFRNRFVLDTPENRNAFLQKLPTFNDLSTASDDSNARRKRLRSGLLLARNKEDETLLFGSESESSCLPDALALLQLQAFLHGYYQERWLESGAFAVVVSGLTDETASPEERIRKTLKALEGWLARQAREEIENNKEDADACGPTTWLLLWREWVLLRGIWSRTEPYFGFVKEAIDAWAKAGSAFEEVLQERAASAFFDLVRQRAPRLENELPDRWAGQATEHWVSLERGEQKQRKELDRLLNTPHNFAHITESLNSSWRNASIGTKTVRLMDDDKAEKAWPTLIVCAALTRAQEKAGVPLPPDQLTEASLQPYIDRMKAFWAVIDRHAEDVRDS</sequence>
<dbReference type="EMBL" id="AP018786">
    <property type="protein sequence ID" value="BBF23062.1"/>
    <property type="molecule type" value="Genomic_DNA"/>
</dbReference>
<dbReference type="Proteomes" id="UP000271003">
    <property type="component" value="Chromosome"/>
</dbReference>
<proteinExistence type="predicted"/>